<protein>
    <recommendedName>
        <fullName evidence="4">Periplasmic binding protein domain-containing protein</fullName>
    </recommendedName>
</protein>
<dbReference type="EMBL" id="MFIX01000191">
    <property type="protein sequence ID" value="OGG02213.1"/>
    <property type="molecule type" value="Genomic_DNA"/>
</dbReference>
<dbReference type="GO" id="GO:0030246">
    <property type="term" value="F:carbohydrate binding"/>
    <property type="evidence" value="ECO:0007669"/>
    <property type="project" value="UniProtKB-ARBA"/>
</dbReference>
<sequence>MRKYYLLQVTYAILLSAVLSIFCAKKEEAGAPEAKSKARWIIGMSQCNLGEPWRVQMNADIKKAAEEHPEIEVVFKDAQNDNLRQRSHVEEFVSSGVNLIIISPKEAAPLTPPVSEAFRHGIPVIVLDRRVLGADYTCFIGADNKKIGEAVGRWIARRLGSQGKVVELKGLMTSTPGQDRHAGFVEGIRGSQLEVIFEADMKWLEPNARQEMESALARFDKINLVYAHNDPGAHGAWLAAKAAGREKEMIFVGIDGLPQEGQVYVRQGILEASFEYPTGGKEAIETALAILNGQTVPKELTLPSRVFTAANIEQGGELLSE</sequence>
<dbReference type="InterPro" id="IPR025997">
    <property type="entry name" value="SBP_2_dom"/>
</dbReference>
<dbReference type="InterPro" id="IPR028082">
    <property type="entry name" value="Peripla_BP_I"/>
</dbReference>
<feature type="domain" description="Periplasmic binding protein" evidence="4">
    <location>
        <begin position="42"/>
        <end position="294"/>
    </location>
</feature>
<evidence type="ECO:0000256" key="1">
    <source>
        <dbReference type="ARBA" id="ARBA00004196"/>
    </source>
</evidence>
<reference evidence="5 6" key="1">
    <citation type="journal article" date="2016" name="Nat. Commun.">
        <title>Thousands of microbial genomes shed light on interconnected biogeochemical processes in an aquifer system.</title>
        <authorList>
            <person name="Anantharaman K."/>
            <person name="Brown C.T."/>
            <person name="Hug L.A."/>
            <person name="Sharon I."/>
            <person name="Castelle C.J."/>
            <person name="Probst A.J."/>
            <person name="Thomas B.C."/>
            <person name="Singh A."/>
            <person name="Wilkins M.J."/>
            <person name="Karaoz U."/>
            <person name="Brodie E.L."/>
            <person name="Williams K.H."/>
            <person name="Hubbard S.S."/>
            <person name="Banfield J.F."/>
        </authorList>
    </citation>
    <scope>NUCLEOTIDE SEQUENCE [LARGE SCALE GENOMIC DNA]</scope>
</reference>
<comment type="similarity">
    <text evidence="2">Belongs to the bacterial solute-binding protein 2 family.</text>
</comment>
<dbReference type="AlphaFoldDB" id="A0A1F5YQ67"/>
<keyword evidence="3" id="KW-0732">Signal</keyword>
<comment type="caution">
    <text evidence="5">The sequence shown here is derived from an EMBL/GenBank/DDBJ whole genome shotgun (WGS) entry which is preliminary data.</text>
</comment>
<organism evidence="5 6">
    <name type="scientific">Candidatus Glassbacteria bacterium RIFCSPLOWO2_12_FULL_58_11</name>
    <dbReference type="NCBI Taxonomy" id="1817867"/>
    <lineage>
        <taxon>Bacteria</taxon>
        <taxon>Candidatus Glassiibacteriota</taxon>
    </lineage>
</organism>
<dbReference type="Gene3D" id="3.40.50.2300">
    <property type="match status" value="2"/>
</dbReference>
<dbReference type="STRING" id="1817867.A3F83_14765"/>
<dbReference type="Proteomes" id="UP000179129">
    <property type="component" value="Unassembled WGS sequence"/>
</dbReference>
<dbReference type="GO" id="GO:0030313">
    <property type="term" value="C:cell envelope"/>
    <property type="evidence" value="ECO:0007669"/>
    <property type="project" value="UniProtKB-SubCell"/>
</dbReference>
<evidence type="ECO:0000259" key="4">
    <source>
        <dbReference type="Pfam" id="PF13407"/>
    </source>
</evidence>
<dbReference type="PANTHER" id="PTHR46847">
    <property type="entry name" value="D-ALLOSE-BINDING PERIPLASMIC PROTEIN-RELATED"/>
    <property type="match status" value="1"/>
</dbReference>
<comment type="subcellular location">
    <subcellularLocation>
        <location evidence="1">Cell envelope</location>
    </subcellularLocation>
</comment>
<gene>
    <name evidence="5" type="ORF">A3F83_14765</name>
</gene>
<evidence type="ECO:0000256" key="3">
    <source>
        <dbReference type="ARBA" id="ARBA00022729"/>
    </source>
</evidence>
<proteinExistence type="inferred from homology"/>
<dbReference type="SUPFAM" id="SSF53822">
    <property type="entry name" value="Periplasmic binding protein-like I"/>
    <property type="match status" value="1"/>
</dbReference>
<name>A0A1F5YQ67_9BACT</name>
<evidence type="ECO:0000256" key="2">
    <source>
        <dbReference type="ARBA" id="ARBA00007639"/>
    </source>
</evidence>
<evidence type="ECO:0000313" key="5">
    <source>
        <dbReference type="EMBL" id="OGG02213.1"/>
    </source>
</evidence>
<accession>A0A1F5YQ67</accession>
<dbReference type="PANTHER" id="PTHR46847:SF3">
    <property type="entry name" value="GALACTOFURANOSE-BINDING PROTEIN YTFQ"/>
    <property type="match status" value="1"/>
</dbReference>
<evidence type="ECO:0000313" key="6">
    <source>
        <dbReference type="Proteomes" id="UP000179129"/>
    </source>
</evidence>
<dbReference type="CDD" id="cd06308">
    <property type="entry name" value="PBP1_sensor_kinase-like"/>
    <property type="match status" value="1"/>
</dbReference>
<dbReference type="Pfam" id="PF13407">
    <property type="entry name" value="Peripla_BP_4"/>
    <property type="match status" value="1"/>
</dbReference>